<dbReference type="AlphaFoldDB" id="A0A1Y1IR49"/>
<dbReference type="Proteomes" id="UP000054558">
    <property type="component" value="Unassembled WGS sequence"/>
</dbReference>
<sequence length="193" mass="22163">MSKDVTAKLGKPFLGCKANRLHSNAQICALQNNFPHNSDYVIQTAVLPKYHSVAFFHRWLHTVSNASVEGQTDPWPVEIKVQKKGKVLEVAFADEQRFTFPAELLRVESPSADNRRKDQTGATRLVSGRKHVSILGVEPVGNYALRVKFDDLHENGIYTWRYLYDLGKNKYSRSKAYIKHLRERGLSREPKRR</sequence>
<feature type="domain" description="Gamma-butyrobetaine hydroxylase-like N-terminal" evidence="3">
    <location>
        <begin position="79"/>
        <end position="164"/>
    </location>
</feature>
<protein>
    <recommendedName>
        <fullName evidence="3">Gamma-butyrobetaine hydroxylase-like N-terminal domain-containing protein</fullName>
    </recommendedName>
</protein>
<dbReference type="InterPro" id="IPR038492">
    <property type="entry name" value="GBBH-like_N_sf"/>
</dbReference>
<dbReference type="EMBL" id="DF237698">
    <property type="protein sequence ID" value="GAQ91236.1"/>
    <property type="molecule type" value="Genomic_DNA"/>
</dbReference>
<dbReference type="OrthoDB" id="19707at2759"/>
<proteinExistence type="predicted"/>
<dbReference type="OMA" id="SGLFTWE"/>
<dbReference type="PANTHER" id="PTHR35303">
    <property type="entry name" value="OS02G0197800 PROTEIN"/>
    <property type="match status" value="1"/>
</dbReference>
<organism evidence="4 5">
    <name type="scientific">Klebsormidium nitens</name>
    <name type="common">Green alga</name>
    <name type="synonym">Ulothrix nitens</name>
    <dbReference type="NCBI Taxonomy" id="105231"/>
    <lineage>
        <taxon>Eukaryota</taxon>
        <taxon>Viridiplantae</taxon>
        <taxon>Streptophyta</taxon>
        <taxon>Klebsormidiophyceae</taxon>
        <taxon>Klebsormidiales</taxon>
        <taxon>Klebsormidiaceae</taxon>
        <taxon>Klebsormidium</taxon>
    </lineage>
</organism>
<evidence type="ECO:0000256" key="1">
    <source>
        <dbReference type="ARBA" id="ARBA00022723"/>
    </source>
</evidence>
<evidence type="ECO:0000259" key="3">
    <source>
        <dbReference type="Pfam" id="PF06155"/>
    </source>
</evidence>
<gene>
    <name evidence="4" type="ORF">KFL_007490050</name>
</gene>
<dbReference type="Gene3D" id="3.30.2020.30">
    <property type="match status" value="1"/>
</dbReference>
<evidence type="ECO:0000256" key="2">
    <source>
        <dbReference type="ARBA" id="ARBA00023004"/>
    </source>
</evidence>
<evidence type="ECO:0000313" key="4">
    <source>
        <dbReference type="EMBL" id="GAQ91236.1"/>
    </source>
</evidence>
<keyword evidence="2" id="KW-0408">Iron</keyword>
<name>A0A1Y1IR49_KLENI</name>
<keyword evidence="1" id="KW-0479">Metal-binding</keyword>
<reference evidence="4 5" key="1">
    <citation type="journal article" date="2014" name="Nat. Commun.">
        <title>Klebsormidium flaccidum genome reveals primary factors for plant terrestrial adaptation.</title>
        <authorList>
            <person name="Hori K."/>
            <person name="Maruyama F."/>
            <person name="Fujisawa T."/>
            <person name="Togashi T."/>
            <person name="Yamamoto N."/>
            <person name="Seo M."/>
            <person name="Sato S."/>
            <person name="Yamada T."/>
            <person name="Mori H."/>
            <person name="Tajima N."/>
            <person name="Moriyama T."/>
            <person name="Ikeuchi M."/>
            <person name="Watanabe M."/>
            <person name="Wada H."/>
            <person name="Kobayashi K."/>
            <person name="Saito M."/>
            <person name="Masuda T."/>
            <person name="Sasaki-Sekimoto Y."/>
            <person name="Mashiguchi K."/>
            <person name="Awai K."/>
            <person name="Shimojima M."/>
            <person name="Masuda S."/>
            <person name="Iwai M."/>
            <person name="Nobusawa T."/>
            <person name="Narise T."/>
            <person name="Kondo S."/>
            <person name="Saito H."/>
            <person name="Sato R."/>
            <person name="Murakawa M."/>
            <person name="Ihara Y."/>
            <person name="Oshima-Yamada Y."/>
            <person name="Ohtaka K."/>
            <person name="Satoh M."/>
            <person name="Sonobe K."/>
            <person name="Ishii M."/>
            <person name="Ohtani R."/>
            <person name="Kanamori-Sato M."/>
            <person name="Honoki R."/>
            <person name="Miyazaki D."/>
            <person name="Mochizuki H."/>
            <person name="Umetsu J."/>
            <person name="Higashi K."/>
            <person name="Shibata D."/>
            <person name="Kamiya Y."/>
            <person name="Sato N."/>
            <person name="Nakamura Y."/>
            <person name="Tabata S."/>
            <person name="Ida S."/>
            <person name="Kurokawa K."/>
            <person name="Ohta H."/>
        </authorList>
    </citation>
    <scope>NUCLEOTIDE SEQUENCE [LARGE SCALE GENOMIC DNA]</scope>
    <source>
        <strain evidence="4 5">NIES-2285</strain>
    </source>
</reference>
<keyword evidence="5" id="KW-1185">Reference proteome</keyword>
<dbReference type="PANTHER" id="PTHR35303:SF5">
    <property type="entry name" value="OS02G0197800 PROTEIN"/>
    <property type="match status" value="1"/>
</dbReference>
<accession>A0A1Y1IR49</accession>
<evidence type="ECO:0000313" key="5">
    <source>
        <dbReference type="Proteomes" id="UP000054558"/>
    </source>
</evidence>
<dbReference type="Pfam" id="PF06155">
    <property type="entry name" value="GBBH-like_N"/>
    <property type="match status" value="1"/>
</dbReference>
<dbReference type="InterPro" id="IPR010376">
    <property type="entry name" value="GBBH-like_N"/>
</dbReference>
<dbReference type="GO" id="GO:0046872">
    <property type="term" value="F:metal ion binding"/>
    <property type="evidence" value="ECO:0007669"/>
    <property type="project" value="UniProtKB-KW"/>
</dbReference>
<dbReference type="STRING" id="105231.A0A1Y1IR49"/>